<feature type="compositionally biased region" description="Pro residues" evidence="6">
    <location>
        <begin position="1"/>
        <end position="27"/>
    </location>
</feature>
<dbReference type="OrthoDB" id="70376at2759"/>
<evidence type="ECO:0000256" key="1">
    <source>
        <dbReference type="ARBA" id="ARBA00004123"/>
    </source>
</evidence>
<keyword evidence="4" id="KW-0804">Transcription</keyword>
<evidence type="ECO:0000256" key="4">
    <source>
        <dbReference type="ARBA" id="ARBA00023163"/>
    </source>
</evidence>
<dbReference type="AlphaFoldDB" id="A0A3N4JJX9"/>
<dbReference type="SMART" id="SM01401">
    <property type="entry name" value="Sds3"/>
    <property type="match status" value="1"/>
</dbReference>
<accession>A0A3N4JJX9</accession>
<dbReference type="Pfam" id="PF08598">
    <property type="entry name" value="Sds3"/>
    <property type="match status" value="1"/>
</dbReference>
<keyword evidence="8" id="KW-1185">Reference proteome</keyword>
<feature type="compositionally biased region" description="Basic and acidic residues" evidence="6">
    <location>
        <begin position="312"/>
        <end position="321"/>
    </location>
</feature>
<feature type="region of interest" description="Disordered" evidence="6">
    <location>
        <begin position="255"/>
        <end position="349"/>
    </location>
</feature>
<evidence type="ECO:0000256" key="3">
    <source>
        <dbReference type="ARBA" id="ARBA00023015"/>
    </source>
</evidence>
<evidence type="ECO:0000256" key="2">
    <source>
        <dbReference type="ARBA" id="ARBA00022491"/>
    </source>
</evidence>
<proteinExistence type="predicted"/>
<evidence type="ECO:0000313" key="8">
    <source>
        <dbReference type="Proteomes" id="UP000276215"/>
    </source>
</evidence>
<feature type="region of interest" description="Disordered" evidence="6">
    <location>
        <begin position="114"/>
        <end position="135"/>
    </location>
</feature>
<gene>
    <name evidence="7" type="ORF">L873DRAFT_1828577</name>
</gene>
<evidence type="ECO:0000256" key="5">
    <source>
        <dbReference type="ARBA" id="ARBA00023242"/>
    </source>
</evidence>
<evidence type="ECO:0000256" key="6">
    <source>
        <dbReference type="SAM" id="MobiDB-lite"/>
    </source>
</evidence>
<feature type="compositionally biased region" description="Polar residues" evidence="6">
    <location>
        <begin position="330"/>
        <end position="348"/>
    </location>
</feature>
<name>A0A3N4JJX9_9PEZI</name>
<dbReference type="GO" id="GO:0005654">
    <property type="term" value="C:nucleoplasm"/>
    <property type="evidence" value="ECO:0007669"/>
    <property type="project" value="UniProtKB-ARBA"/>
</dbReference>
<feature type="region of interest" description="Disordered" evidence="6">
    <location>
        <begin position="1"/>
        <end position="38"/>
    </location>
</feature>
<sequence length="509" mass="56011">MASPSSPSPPSLSPTPHPNHLPPPTAPPQSKRDKRRHALSEKLTALTTSFHNPTNPRVRDLHYRAQLASIQADINLITKCDASGRDMQLLDDSPEGIQVQVNEELERMGLPDLVSSANGVRTGTGPGTTGKEDASGVGVMGMAGTWYGQFVEDVNEGMEERDAQLALLYNNYNHKIASLEFQHKRSVVLARSEHQSLTNTIQSRLMARLKTQLKKLAAEKESTSSAALSSLSALSTSAYTDLTETSALLLHPSQFGMVPSLSSPSRPTEEDKETRRKPRRRAGEVEELLSFGVGINFDPPSSTSKRKRAARRDREEIEETHTPPIHEAASPSSSSAIMNFDPSSSQQNIDREALRRRREELLKQVYAPVYSFDKLFTEKELQMAGNQASLAAVRFFTERPQMHYDDGDSEEDNVDPGIVTPHPELEIDEEVSNGNYNTRSNPPRHAREIESLVLNGVPGFGTTFVNKAGVAPPPPALRSEEADADLAAMRGEVVRNGDGEREGKKVRRN</sequence>
<organism evidence="7 8">
    <name type="scientific">Choiromyces venosus 120613-1</name>
    <dbReference type="NCBI Taxonomy" id="1336337"/>
    <lineage>
        <taxon>Eukaryota</taxon>
        <taxon>Fungi</taxon>
        <taxon>Dikarya</taxon>
        <taxon>Ascomycota</taxon>
        <taxon>Pezizomycotina</taxon>
        <taxon>Pezizomycetes</taxon>
        <taxon>Pezizales</taxon>
        <taxon>Tuberaceae</taxon>
        <taxon>Choiromyces</taxon>
    </lineage>
</organism>
<dbReference type="InterPro" id="IPR013907">
    <property type="entry name" value="Sds3"/>
</dbReference>
<dbReference type="Proteomes" id="UP000276215">
    <property type="component" value="Unassembled WGS sequence"/>
</dbReference>
<keyword evidence="2" id="KW-0678">Repressor</keyword>
<protein>
    <submittedName>
        <fullName evidence="7">Uncharacterized protein</fullName>
    </submittedName>
</protein>
<keyword evidence="3" id="KW-0805">Transcription regulation</keyword>
<comment type="subcellular location">
    <subcellularLocation>
        <location evidence="1">Nucleus</location>
    </subcellularLocation>
</comment>
<keyword evidence="5" id="KW-0539">Nucleus</keyword>
<dbReference type="GO" id="GO:0010468">
    <property type="term" value="P:regulation of gene expression"/>
    <property type="evidence" value="ECO:0007669"/>
    <property type="project" value="UniProtKB-ARBA"/>
</dbReference>
<dbReference type="EMBL" id="ML120395">
    <property type="protein sequence ID" value="RPA98536.1"/>
    <property type="molecule type" value="Genomic_DNA"/>
</dbReference>
<reference evidence="7 8" key="1">
    <citation type="journal article" date="2018" name="Nat. Ecol. Evol.">
        <title>Pezizomycetes genomes reveal the molecular basis of ectomycorrhizal truffle lifestyle.</title>
        <authorList>
            <person name="Murat C."/>
            <person name="Payen T."/>
            <person name="Noel B."/>
            <person name="Kuo A."/>
            <person name="Morin E."/>
            <person name="Chen J."/>
            <person name="Kohler A."/>
            <person name="Krizsan K."/>
            <person name="Balestrini R."/>
            <person name="Da Silva C."/>
            <person name="Montanini B."/>
            <person name="Hainaut M."/>
            <person name="Levati E."/>
            <person name="Barry K.W."/>
            <person name="Belfiori B."/>
            <person name="Cichocki N."/>
            <person name="Clum A."/>
            <person name="Dockter R.B."/>
            <person name="Fauchery L."/>
            <person name="Guy J."/>
            <person name="Iotti M."/>
            <person name="Le Tacon F."/>
            <person name="Lindquist E.A."/>
            <person name="Lipzen A."/>
            <person name="Malagnac F."/>
            <person name="Mello A."/>
            <person name="Molinier V."/>
            <person name="Miyauchi S."/>
            <person name="Poulain J."/>
            <person name="Riccioni C."/>
            <person name="Rubini A."/>
            <person name="Sitrit Y."/>
            <person name="Splivallo R."/>
            <person name="Traeger S."/>
            <person name="Wang M."/>
            <person name="Zifcakova L."/>
            <person name="Wipf D."/>
            <person name="Zambonelli A."/>
            <person name="Paolocci F."/>
            <person name="Nowrousian M."/>
            <person name="Ottonello S."/>
            <person name="Baldrian P."/>
            <person name="Spatafora J.W."/>
            <person name="Henrissat B."/>
            <person name="Nagy L.G."/>
            <person name="Aury J.M."/>
            <person name="Wincker P."/>
            <person name="Grigoriev I.V."/>
            <person name="Bonfante P."/>
            <person name="Martin F.M."/>
        </authorList>
    </citation>
    <scope>NUCLEOTIDE SEQUENCE [LARGE SCALE GENOMIC DNA]</scope>
    <source>
        <strain evidence="7 8">120613-1</strain>
    </source>
</reference>
<evidence type="ECO:0000313" key="7">
    <source>
        <dbReference type="EMBL" id="RPA98536.1"/>
    </source>
</evidence>
<dbReference type="STRING" id="1336337.A0A3N4JJX9"/>